<dbReference type="PANTHER" id="PTHR15180:SF1">
    <property type="entry name" value="GENERAL TRANSCRIPTION FACTOR 3C POLYPEPTIDE 1"/>
    <property type="match status" value="1"/>
</dbReference>
<feature type="region of interest" description="Disordered" evidence="6">
    <location>
        <begin position="525"/>
        <end position="658"/>
    </location>
</feature>
<dbReference type="Pfam" id="PF04182">
    <property type="entry name" value="B-block_TFIIIC"/>
    <property type="match status" value="1"/>
</dbReference>
<feature type="region of interest" description="Disordered" evidence="6">
    <location>
        <begin position="1394"/>
        <end position="1424"/>
    </location>
</feature>
<dbReference type="GO" id="GO:0042791">
    <property type="term" value="P:5S class rRNA transcription by RNA polymerase III"/>
    <property type="evidence" value="ECO:0007669"/>
    <property type="project" value="TreeGrafter"/>
</dbReference>
<reference evidence="9 10" key="1">
    <citation type="submission" date="2014-04" db="EMBL/GenBank/DDBJ databases">
        <title>Evolutionary Origins and Diversification of the Mycorrhizal Mutualists.</title>
        <authorList>
            <consortium name="DOE Joint Genome Institute"/>
            <consortium name="Mycorrhizal Genomics Consortium"/>
            <person name="Kohler A."/>
            <person name="Kuo A."/>
            <person name="Nagy L.G."/>
            <person name="Floudas D."/>
            <person name="Copeland A."/>
            <person name="Barry K.W."/>
            <person name="Cichocki N."/>
            <person name="Veneault-Fourrey C."/>
            <person name="LaButti K."/>
            <person name="Lindquist E.A."/>
            <person name="Lipzen A."/>
            <person name="Lundell T."/>
            <person name="Morin E."/>
            <person name="Murat C."/>
            <person name="Riley R."/>
            <person name="Ohm R."/>
            <person name="Sun H."/>
            <person name="Tunlid A."/>
            <person name="Henrissat B."/>
            <person name="Grigoriev I.V."/>
            <person name="Hibbett D.S."/>
            <person name="Martin F."/>
        </authorList>
    </citation>
    <scope>NUCLEOTIDE SEQUENCE [LARGE SCALE GENOMIC DNA]</scope>
    <source>
        <strain evidence="9 10">Koide BX008</strain>
    </source>
</reference>
<evidence type="ECO:0000259" key="8">
    <source>
        <dbReference type="Pfam" id="PF20222"/>
    </source>
</evidence>
<dbReference type="HOGENOM" id="CLU_000498_0_0_1"/>
<gene>
    <name evidence="9" type="ORF">M378DRAFT_252232</name>
</gene>
<dbReference type="InParanoid" id="A0A0C2T760"/>
<dbReference type="STRING" id="946122.A0A0C2T760"/>
<feature type="domain" description="Transcription factor tau subunit sfc3/Tfc3 C-terminal" evidence="8">
    <location>
        <begin position="1423"/>
        <end position="1775"/>
    </location>
</feature>
<feature type="compositionally biased region" description="Basic and acidic residues" evidence="6">
    <location>
        <begin position="1410"/>
        <end position="1422"/>
    </location>
</feature>
<dbReference type="FunCoup" id="A0A0C2T760">
    <property type="interactions" value="4"/>
</dbReference>
<protein>
    <submittedName>
        <fullName evidence="9">Uncharacterized protein</fullName>
    </submittedName>
</protein>
<evidence type="ECO:0000256" key="4">
    <source>
        <dbReference type="ARBA" id="ARBA00023163"/>
    </source>
</evidence>
<feature type="compositionally biased region" description="Basic and acidic residues" evidence="6">
    <location>
        <begin position="254"/>
        <end position="263"/>
    </location>
</feature>
<dbReference type="PANTHER" id="PTHR15180">
    <property type="entry name" value="GENERAL TRANSCRIPTION FACTOR 3C POLYPEPTIDE 1"/>
    <property type="match status" value="1"/>
</dbReference>
<comment type="subcellular location">
    <subcellularLocation>
        <location evidence="1">Nucleus</location>
    </subcellularLocation>
</comment>
<dbReference type="Proteomes" id="UP000054549">
    <property type="component" value="Unassembled WGS sequence"/>
</dbReference>
<accession>A0A0C2T760</accession>
<dbReference type="EMBL" id="KN818222">
    <property type="protein sequence ID" value="KIL71825.1"/>
    <property type="molecule type" value="Genomic_DNA"/>
</dbReference>
<feature type="domain" description="B-block binding subunit of TFIIIC" evidence="7">
    <location>
        <begin position="171"/>
        <end position="222"/>
    </location>
</feature>
<name>A0A0C2T760_AMAMK</name>
<keyword evidence="2" id="KW-0597">Phosphoprotein</keyword>
<dbReference type="InterPro" id="IPR044210">
    <property type="entry name" value="Tfc3-like"/>
</dbReference>
<dbReference type="SUPFAM" id="SSF46785">
    <property type="entry name" value="Winged helix' DNA-binding domain"/>
    <property type="match status" value="1"/>
</dbReference>
<evidence type="ECO:0000313" key="9">
    <source>
        <dbReference type="EMBL" id="KIL71825.1"/>
    </source>
</evidence>
<evidence type="ECO:0000256" key="3">
    <source>
        <dbReference type="ARBA" id="ARBA00023125"/>
    </source>
</evidence>
<evidence type="ECO:0000256" key="6">
    <source>
        <dbReference type="SAM" id="MobiDB-lite"/>
    </source>
</evidence>
<feature type="region of interest" description="Disordered" evidence="6">
    <location>
        <begin position="248"/>
        <end position="267"/>
    </location>
</feature>
<dbReference type="CDD" id="cd16169">
    <property type="entry name" value="Tau138_eWH"/>
    <property type="match status" value="1"/>
</dbReference>
<evidence type="ECO:0000256" key="5">
    <source>
        <dbReference type="ARBA" id="ARBA00023242"/>
    </source>
</evidence>
<dbReference type="Pfam" id="PF20222">
    <property type="entry name" value="DUF6581"/>
    <property type="match status" value="1"/>
</dbReference>
<dbReference type="InterPro" id="IPR007309">
    <property type="entry name" value="TFIIIC_Bblock-bd"/>
</dbReference>
<dbReference type="InterPro" id="IPR035625">
    <property type="entry name" value="Tfc3-like_eWH"/>
</dbReference>
<keyword evidence="4" id="KW-0804">Transcription</keyword>
<evidence type="ECO:0000256" key="1">
    <source>
        <dbReference type="ARBA" id="ARBA00004123"/>
    </source>
</evidence>
<dbReference type="GO" id="GO:0000127">
    <property type="term" value="C:transcription factor TFIIIC complex"/>
    <property type="evidence" value="ECO:0007669"/>
    <property type="project" value="InterPro"/>
</dbReference>
<evidence type="ECO:0000313" key="10">
    <source>
        <dbReference type="Proteomes" id="UP000054549"/>
    </source>
</evidence>
<feature type="compositionally biased region" description="Basic and acidic residues" evidence="6">
    <location>
        <begin position="554"/>
        <end position="577"/>
    </location>
</feature>
<feature type="compositionally biased region" description="Low complexity" evidence="6">
    <location>
        <begin position="599"/>
        <end position="618"/>
    </location>
</feature>
<dbReference type="GO" id="GO:0005634">
    <property type="term" value="C:nucleus"/>
    <property type="evidence" value="ECO:0007669"/>
    <property type="project" value="UniProtKB-SubCell"/>
</dbReference>
<evidence type="ECO:0000256" key="2">
    <source>
        <dbReference type="ARBA" id="ARBA00022553"/>
    </source>
</evidence>
<dbReference type="GO" id="GO:0006384">
    <property type="term" value="P:transcription initiation at RNA polymerase III promoter"/>
    <property type="evidence" value="ECO:0007669"/>
    <property type="project" value="InterPro"/>
</dbReference>
<proteinExistence type="predicted"/>
<keyword evidence="3" id="KW-0238">DNA-binding</keyword>
<dbReference type="InterPro" id="IPR046488">
    <property type="entry name" value="Sfc3/Tfc3_C"/>
</dbReference>
<sequence>MEISVSPCPISQTFDTGVRTPSLAPTLLFLNEKLTPSLFKGCNVTRLKDFIIGCYANTETPVGQNLDDAFCAFVWSLVAQHPTVHVGLKPPGVTFEVWIAPQASAKRKGKTGGEGLVETPPSKLVPIPNAKGRPLADLIQQYGDDLRIAVEPDAIYAAITGTHLRSSKLSPMVYSAMQVITRGRDDGVSVVELGQQTKYDQKTCFYLVKQLMELDLVVKVRRGGVGTHFVIHKYFFERSPSWKAIREEEEEAEENQRTEEKQVADAGEELEGGTTSLGFTSIDARHLSSLPLIRARVVKLLQASKNHIHPSNNLLVTVGFTNPTKTDRRFFQSRIRELLHEGIVEKVIVPSQRRKSGGAFVKCLRLVSEENRLQDTQTEVFPDVDDERDEGIKVNITLHRQIVNLLEAAGPDGLTLQDLSTALCDFDKRTIELLLTRAEKYPPPAHIKDVGVVSLMETSGRERRHRYYTTNSYQALLTKERFESAPEVSTSDDLAFVGTFSEQDANSFYAELGVLQTYQDGYKEKTRVVKPRKKPPKNPILPDGRVKRGRPRKRPIEEVVDHKDAKPTVAVEHELRPSKRRRLDTLQQESADTGQVPITPQKKGGKSKSTPSSSVVAKSQKRTRAGERSLPATTETSSRKRIKPSDSEKASLPTTDISILSSSQNVPSAIEAVQERIDTTGANVQAVVNEADDAVQVSHRSASNQEAIGTGVIHDGRVTSVIEGSMEDSVPIDPELLVQQERTIPDSSRHKPVENSPSASRAKINVSHLRRENELYRVVVEQGGIVNIQSKEFHTAYKVLIEAMNKAGESTSAPVGTTIDKRTLATTLESLERRGRIQQLKTSVVTYTGASRPVCVVYLSDTPQDKLNSFLADLSRVQLPPLPSSSYVKIDEQVEFGADLSRPQRVLPMQLSEPEQPEEEDKKERWAKNVSKAKQLFSYDDDTIRSVLLTERTTLAQCYGFIVGKVARARHLHISTLNAFQTHREIPGVICHEHRTVDLAYYCHEIPLELYCSLISVLSYDEESKQFLNTEDGRRTTVRDLPAQLHSALQIGRSRARSRLVEILDFLSLLGLVVPIQPSASELPPACCMHIGDTSALAPASSLSSSDVSSSAIRRWRFCSQAPVRVWGLVEKTPPVWKQAPIVTEPEGQAYWRALHQACTDPDAIPPLNPDNVVDLPDFHINLGRVLRRTSSWASEYVFTWHQTQYMNQSVDTHTGRTPLQEENEEARASKISRISRIISVPEESVRHFYSSNHTRMVLELEKARNRAMQRRSERSAKATTEAKALLAKKAAEAKRQREEDWDKLMSRLHPSPLPTAAAVRIKRIRTRFMQAMTIQNHEKWENEILESLREAEVVTKKLLRTSDTVNAVQLAPSTSNVQRPLNGEKSVELLIAQQGPAVPPRKRKGKGKSKADQGTDGTEEKRRHRFQWNHDYDELARDASAIIKARCRGLSRLDWGAFEQVFPAVPRNTVRQRLAHLRDSPGNEAYLNRLEERWHELWLQYRGTLSLPDDDPLSPTNFDLAKHIEFMRAHIDKNALRVGFAQPQEKTNLTIPSSVDELLDKYTVIEPTLSAPIWDFMWNAAVEESREKRLVRQSFVKKPEEVDTPNLSPETVNTAEAALKMSIGTPHERYDHERASNLLRSLGDSVVESARNNLLARGVLSKLVRDPQKQKPGRQLKISEINQNATGGPVIRHTFQDAAALEELSRKDHSWREWPLLATDGDTAALIDAVSNGKIRFKMDTSHAQSARPQLDWNSKKADDDQIETAIFVQFDLPTIESLSTLGSPDEIAGDIPPHSSVAEGIPRCCKGRALNELIDCGTCLEDEWNASILSEEENDLSRRIVDVVREAGADGLTKIQLRELKDSLNLTEIQLFGIVHRLTDAPIPLLFWTGYNNIVIVHSTFLARWTVVVSDDPLTRSHPRRWYDINGCRVPGYWQAALRAVMGVVIFRPGITQVCVGNSNLR</sequence>
<keyword evidence="5" id="KW-0539">Nucleus</keyword>
<organism evidence="9 10">
    <name type="scientific">Amanita muscaria (strain Koide BX008)</name>
    <dbReference type="NCBI Taxonomy" id="946122"/>
    <lineage>
        <taxon>Eukaryota</taxon>
        <taxon>Fungi</taxon>
        <taxon>Dikarya</taxon>
        <taxon>Basidiomycota</taxon>
        <taxon>Agaricomycotina</taxon>
        <taxon>Agaricomycetes</taxon>
        <taxon>Agaricomycetidae</taxon>
        <taxon>Agaricales</taxon>
        <taxon>Pluteineae</taxon>
        <taxon>Amanitaceae</taxon>
        <taxon>Amanita</taxon>
    </lineage>
</organism>
<dbReference type="GO" id="GO:0003677">
    <property type="term" value="F:DNA binding"/>
    <property type="evidence" value="ECO:0007669"/>
    <property type="project" value="UniProtKB-KW"/>
</dbReference>
<evidence type="ECO:0000259" key="7">
    <source>
        <dbReference type="Pfam" id="PF04182"/>
    </source>
</evidence>
<feature type="compositionally biased region" description="Polar residues" evidence="6">
    <location>
        <begin position="585"/>
        <end position="598"/>
    </location>
</feature>
<dbReference type="OrthoDB" id="68020at2759"/>
<keyword evidence="10" id="KW-1185">Reference proteome</keyword>
<dbReference type="InterPro" id="IPR036390">
    <property type="entry name" value="WH_DNA-bd_sf"/>
</dbReference>